<evidence type="ECO:0000256" key="1">
    <source>
        <dbReference type="ARBA" id="ARBA00022729"/>
    </source>
</evidence>
<comment type="caution">
    <text evidence="3">The sequence shown here is derived from an EMBL/GenBank/DDBJ whole genome shotgun (WGS) entry which is preliminary data.</text>
</comment>
<sequence length="276" mass="31280">MMLFLETGNGLTLADTLRANGTKILVTQNANPEVNDWNEDGKKDLIVGEQFYGPPPDTGNIRVYLNVGTNSNPIFSKYFNIYSSGKPIYHYRANPRIYDLDQDGKKDLIVGQNDGRVYFYKNVGTNANPQFNGYELLRTIDNTIIDVYYGSRFHLADWKEDGDPDLIISGYYGYIIYYENATVEVEEGSSPLLDCTIWPNPIQDQLNLNIELNGSEDVSIGIYGVDGRLVSTPIRGRFAQGFHRFRIDVSNLTSGVYFIEVATEKRRVRDKILIVD</sequence>
<dbReference type="PANTHER" id="PTHR44103">
    <property type="entry name" value="PROPROTEIN CONVERTASE P"/>
    <property type="match status" value="1"/>
</dbReference>
<dbReference type="EMBL" id="QNBE01000001">
    <property type="protein sequence ID" value="RKX71837.1"/>
    <property type="molecule type" value="Genomic_DNA"/>
</dbReference>
<evidence type="ECO:0000313" key="3">
    <source>
        <dbReference type="EMBL" id="RKX71837.1"/>
    </source>
</evidence>
<dbReference type="AlphaFoldDB" id="A0A660SM47"/>
<dbReference type="InterPro" id="IPR013517">
    <property type="entry name" value="FG-GAP"/>
</dbReference>
<evidence type="ECO:0000313" key="4">
    <source>
        <dbReference type="Proteomes" id="UP000268469"/>
    </source>
</evidence>
<dbReference type="Pfam" id="PF18962">
    <property type="entry name" value="Por_Secre_tail"/>
    <property type="match status" value="1"/>
</dbReference>
<dbReference type="NCBIfam" id="TIGR04183">
    <property type="entry name" value="Por_Secre_tail"/>
    <property type="match status" value="1"/>
</dbReference>
<evidence type="ECO:0000259" key="2">
    <source>
        <dbReference type="Pfam" id="PF18962"/>
    </source>
</evidence>
<accession>A0A660SM47</accession>
<dbReference type="Proteomes" id="UP000268469">
    <property type="component" value="Unassembled WGS sequence"/>
</dbReference>
<dbReference type="InterPro" id="IPR028994">
    <property type="entry name" value="Integrin_alpha_N"/>
</dbReference>
<reference evidence="3 4" key="1">
    <citation type="submission" date="2018-06" db="EMBL/GenBank/DDBJ databases">
        <title>Extensive metabolic versatility and redundancy in microbially diverse, dynamic hydrothermal sediments.</title>
        <authorList>
            <person name="Dombrowski N."/>
            <person name="Teske A."/>
            <person name="Baker B.J."/>
        </authorList>
    </citation>
    <scope>NUCLEOTIDE SEQUENCE [LARGE SCALE GENOMIC DNA]</scope>
    <source>
        <strain evidence="3">B36_G15</strain>
    </source>
</reference>
<protein>
    <recommendedName>
        <fullName evidence="2">Secretion system C-terminal sorting domain-containing protein</fullName>
    </recommendedName>
</protein>
<dbReference type="Pfam" id="PF13517">
    <property type="entry name" value="FG-GAP_3"/>
    <property type="match status" value="1"/>
</dbReference>
<gene>
    <name evidence="3" type="ORF">DRP53_00145</name>
</gene>
<feature type="domain" description="Secretion system C-terminal sorting" evidence="2">
    <location>
        <begin position="197"/>
        <end position="274"/>
    </location>
</feature>
<dbReference type="Gene3D" id="2.130.10.130">
    <property type="entry name" value="Integrin alpha, N-terminal"/>
    <property type="match status" value="1"/>
</dbReference>
<dbReference type="SUPFAM" id="SSF69318">
    <property type="entry name" value="Integrin alpha N-terminal domain"/>
    <property type="match status" value="1"/>
</dbReference>
<proteinExistence type="predicted"/>
<organism evidence="3 4">
    <name type="scientific">candidate division WOR-3 bacterium</name>
    <dbReference type="NCBI Taxonomy" id="2052148"/>
    <lineage>
        <taxon>Bacteria</taxon>
        <taxon>Bacteria division WOR-3</taxon>
    </lineage>
</organism>
<name>A0A660SM47_UNCW3</name>
<dbReference type="InterPro" id="IPR026444">
    <property type="entry name" value="Secre_tail"/>
</dbReference>
<dbReference type="PANTHER" id="PTHR44103:SF1">
    <property type="entry name" value="PROPROTEIN CONVERTASE P"/>
    <property type="match status" value="1"/>
</dbReference>
<keyword evidence="1" id="KW-0732">Signal</keyword>